<evidence type="ECO:0000313" key="3">
    <source>
        <dbReference type="Proteomes" id="UP000790787"/>
    </source>
</evidence>
<dbReference type="PANTHER" id="PTHR31426:SF2">
    <property type="entry name" value="OS01G0958400 PROTEIN"/>
    <property type="match status" value="1"/>
</dbReference>
<dbReference type="InterPro" id="IPR001890">
    <property type="entry name" value="RNA-binding_CRM"/>
</dbReference>
<dbReference type="PANTHER" id="PTHR31426">
    <property type="entry name" value="GROUP II INTRON SPLICING FACTOR CRS1-LIKE"/>
    <property type="match status" value="1"/>
</dbReference>
<dbReference type="Pfam" id="PF01985">
    <property type="entry name" value="CRS1_YhbY"/>
    <property type="match status" value="1"/>
</dbReference>
<dbReference type="GeneID" id="107798558"/>
<dbReference type="Proteomes" id="UP000790787">
    <property type="component" value="Chromosome 2"/>
</dbReference>
<dbReference type="STRING" id="4097.A0A1S4AKX8"/>
<dbReference type="PROSITE" id="PS51295">
    <property type="entry name" value="CRM"/>
    <property type="match status" value="1"/>
</dbReference>
<dbReference type="InterPro" id="IPR040286">
    <property type="entry name" value="At3g25440-like"/>
</dbReference>
<dbReference type="SUPFAM" id="SSF75471">
    <property type="entry name" value="YhbY-like"/>
    <property type="match status" value="1"/>
</dbReference>
<protein>
    <submittedName>
        <fullName evidence="4">Uncharacterized CRM domain-containing protein At3g25440, chloroplastic isoform X1</fullName>
    </submittedName>
</protein>
<reference evidence="4" key="2">
    <citation type="submission" date="2025-08" db="UniProtKB">
        <authorList>
            <consortium name="RefSeq"/>
        </authorList>
    </citation>
    <scope>IDENTIFICATION</scope>
</reference>
<dbReference type="GO" id="GO:0003723">
    <property type="term" value="F:RNA binding"/>
    <property type="evidence" value="ECO:0007669"/>
    <property type="project" value="UniProtKB-UniRule"/>
</dbReference>
<accession>A0A1S4AKX8</accession>
<dbReference type="Gene3D" id="3.30.110.60">
    <property type="entry name" value="YhbY-like"/>
    <property type="match status" value="1"/>
</dbReference>
<dbReference type="OrthoDB" id="1936631at2759"/>
<sequence>MANPLLRGLRRLPFVSLLRKPLSSNICSHRPILGIPESFFPLPKLVLHNNLTPKNLFWEFRGFSHGSVNFVITKDGKPKFETHEVEAPKKEKWKTKKRLKLQRKRDKKKRKAANKRDPRRLGVKGKKKKQKFDTPEERIKQKIENAKVKEAMLIERLKRYEVPKVQGPEVKPHFLTGEERFYIKKMAQKKSNYVPIGRRGVFGGVILNMHLHWKKHETVKVICNSCKPGQIQEYADEIARLSGGIPIQIIGDDTIVFYRGRDYVQPEIMSPIDTLSKKRALEKSKYEQSLESVRRFIAIAEKELELYYRHVALYGDPNNRSAYSILDDSRSAREKRNAEIGEENYSSSESNPLDLELSEIDDNCSDDNQSLSEFEFEDTDESSSDDLDSGEGNSSNYSGSIQGYTSRYSKDNWHNSYLMNGSLQRKAWPRWIARVQIIVETKNVR</sequence>
<evidence type="ECO:0000256" key="2">
    <source>
        <dbReference type="PROSITE-ProRule" id="PRU00626"/>
    </source>
</evidence>
<dbReference type="PaxDb" id="4097-A0A1S4AKX8"/>
<keyword evidence="3" id="KW-1185">Reference proteome</keyword>
<dbReference type="SMART" id="SM01103">
    <property type="entry name" value="CRS1_YhbY"/>
    <property type="match status" value="1"/>
</dbReference>
<organism evidence="3 4">
    <name type="scientific">Nicotiana tabacum</name>
    <name type="common">Common tobacco</name>
    <dbReference type="NCBI Taxonomy" id="4097"/>
    <lineage>
        <taxon>Eukaryota</taxon>
        <taxon>Viridiplantae</taxon>
        <taxon>Streptophyta</taxon>
        <taxon>Embryophyta</taxon>
        <taxon>Tracheophyta</taxon>
        <taxon>Spermatophyta</taxon>
        <taxon>Magnoliopsida</taxon>
        <taxon>eudicotyledons</taxon>
        <taxon>Gunneridae</taxon>
        <taxon>Pentapetalae</taxon>
        <taxon>asterids</taxon>
        <taxon>lamiids</taxon>
        <taxon>Solanales</taxon>
        <taxon>Solanaceae</taxon>
        <taxon>Nicotianoideae</taxon>
        <taxon>Nicotianeae</taxon>
        <taxon>Nicotiana</taxon>
    </lineage>
</organism>
<dbReference type="AlphaFoldDB" id="A0A1S4AKX8"/>
<evidence type="ECO:0000313" key="4">
    <source>
        <dbReference type="RefSeq" id="XP_016477083.1"/>
    </source>
</evidence>
<evidence type="ECO:0000256" key="1">
    <source>
        <dbReference type="ARBA" id="ARBA00022884"/>
    </source>
</evidence>
<dbReference type="RefSeq" id="XP_016477083.1">
    <property type="nucleotide sequence ID" value="XM_016621597.1"/>
</dbReference>
<dbReference type="InterPro" id="IPR035920">
    <property type="entry name" value="YhbY-like_sf"/>
</dbReference>
<name>A0A1S4AKX8_TOBAC</name>
<keyword evidence="1 2" id="KW-0694">RNA-binding</keyword>
<dbReference type="KEGG" id="nta:107798558"/>
<gene>
    <name evidence="4" type="primary">LOC107798558</name>
</gene>
<reference evidence="3" key="1">
    <citation type="journal article" date="2014" name="Nat. Commun.">
        <title>The tobacco genome sequence and its comparison with those of tomato and potato.</title>
        <authorList>
            <person name="Sierro N."/>
            <person name="Battey J.N."/>
            <person name="Ouadi S."/>
            <person name="Bakaher N."/>
            <person name="Bovet L."/>
            <person name="Willig A."/>
            <person name="Goepfert S."/>
            <person name="Peitsch M.C."/>
            <person name="Ivanov N.V."/>
        </authorList>
    </citation>
    <scope>NUCLEOTIDE SEQUENCE [LARGE SCALE GENOMIC DNA]</scope>
</reference>
<proteinExistence type="predicted"/>